<keyword evidence="3" id="KW-0238">DNA-binding</keyword>
<dbReference type="GO" id="GO:0003677">
    <property type="term" value="F:DNA binding"/>
    <property type="evidence" value="ECO:0007669"/>
    <property type="project" value="UniProtKB-KW"/>
</dbReference>
<evidence type="ECO:0000256" key="4">
    <source>
        <dbReference type="ARBA" id="ARBA00023163"/>
    </source>
</evidence>
<evidence type="ECO:0000256" key="2">
    <source>
        <dbReference type="ARBA" id="ARBA00023015"/>
    </source>
</evidence>
<dbReference type="PATRIC" id="fig|1348973.3.peg.966"/>
<reference evidence="6 7" key="1">
    <citation type="submission" date="2014-04" db="EMBL/GenBank/DDBJ databases">
        <title>Draft genome sequence of Bacillus azotoformans MEV2011, a (co-) denitrifying strain unable to grow in the presence of oxygen.</title>
        <authorList>
            <person name="Nielsen M."/>
            <person name="Schreiber L."/>
            <person name="Finster K."/>
            <person name="Schramm A."/>
        </authorList>
    </citation>
    <scope>NUCLEOTIDE SEQUENCE [LARGE SCALE GENOMIC DNA]</scope>
    <source>
        <strain evidence="6 7">MEV2011</strain>
    </source>
</reference>
<evidence type="ECO:0000256" key="1">
    <source>
        <dbReference type="ARBA" id="ARBA00022491"/>
    </source>
</evidence>
<dbReference type="Proteomes" id="UP000027936">
    <property type="component" value="Unassembled WGS sequence"/>
</dbReference>
<dbReference type="PANTHER" id="PTHR30204">
    <property type="entry name" value="REDOX-CYCLING DRUG-SENSING TRANSCRIPTIONAL ACTIVATOR SOXR"/>
    <property type="match status" value="1"/>
</dbReference>
<evidence type="ECO:0000313" key="6">
    <source>
        <dbReference type="EMBL" id="KEF39968.1"/>
    </source>
</evidence>
<dbReference type="AlphaFoldDB" id="A0A072NSW2"/>
<evidence type="ECO:0000259" key="5">
    <source>
        <dbReference type="PROSITE" id="PS50937"/>
    </source>
</evidence>
<proteinExistence type="predicted"/>
<protein>
    <submittedName>
        <fullName evidence="6">Transcriptional regulator</fullName>
    </submittedName>
</protein>
<evidence type="ECO:0000256" key="3">
    <source>
        <dbReference type="ARBA" id="ARBA00023125"/>
    </source>
</evidence>
<dbReference type="PANTHER" id="PTHR30204:SF65">
    <property type="entry name" value="HTH-TYPE TRANSCRIPTIONAL REGULATOR TNRA"/>
    <property type="match status" value="1"/>
</dbReference>
<sequence>MMLTHNLTLCNIKTAIEIRKYRLKGAPVMSDSIRRTLALFPIGIVMQLTELSARQIRYYEENELIQPARTEGNRRMFSFNDVDRLLEIKSLIEQGVNLAGIKQIFAVKMDDKFSGKKEQSAEVKQEVSDAELRRLLRKELIQAGRFGKQQKNGTSSFFY</sequence>
<keyword evidence="4" id="KW-0804">Transcription</keyword>
<evidence type="ECO:0000313" key="7">
    <source>
        <dbReference type="Proteomes" id="UP000027936"/>
    </source>
</evidence>
<feature type="domain" description="HTH merR-type" evidence="5">
    <location>
        <begin position="39"/>
        <end position="107"/>
    </location>
</feature>
<dbReference type="GO" id="GO:0003700">
    <property type="term" value="F:DNA-binding transcription factor activity"/>
    <property type="evidence" value="ECO:0007669"/>
    <property type="project" value="InterPro"/>
</dbReference>
<dbReference type="InterPro" id="IPR047057">
    <property type="entry name" value="MerR_fam"/>
</dbReference>
<dbReference type="CDD" id="cd01105">
    <property type="entry name" value="HTH_GlnR-like"/>
    <property type="match status" value="1"/>
</dbReference>
<dbReference type="InterPro" id="IPR009061">
    <property type="entry name" value="DNA-bd_dom_put_sf"/>
</dbReference>
<keyword evidence="1" id="KW-0678">Repressor</keyword>
<name>A0A072NSW2_SCHAZ</name>
<organism evidence="6 7">
    <name type="scientific">Schinkia azotoformans MEV2011</name>
    <dbReference type="NCBI Taxonomy" id="1348973"/>
    <lineage>
        <taxon>Bacteria</taxon>
        <taxon>Bacillati</taxon>
        <taxon>Bacillota</taxon>
        <taxon>Bacilli</taxon>
        <taxon>Bacillales</taxon>
        <taxon>Bacillaceae</taxon>
        <taxon>Calidifontibacillus/Schinkia group</taxon>
        <taxon>Schinkia</taxon>
    </lineage>
</organism>
<dbReference type="Gene3D" id="1.10.1660.10">
    <property type="match status" value="1"/>
</dbReference>
<dbReference type="EMBL" id="JJRY01000002">
    <property type="protein sequence ID" value="KEF39968.1"/>
    <property type="molecule type" value="Genomic_DNA"/>
</dbReference>
<dbReference type="SUPFAM" id="SSF46955">
    <property type="entry name" value="Putative DNA-binding domain"/>
    <property type="match status" value="1"/>
</dbReference>
<dbReference type="InterPro" id="IPR000551">
    <property type="entry name" value="MerR-type_HTH_dom"/>
</dbReference>
<gene>
    <name evidence="6" type="ORF">M670_00992</name>
</gene>
<keyword evidence="2" id="KW-0805">Transcription regulation</keyword>
<comment type="caution">
    <text evidence="6">The sequence shown here is derived from an EMBL/GenBank/DDBJ whole genome shotgun (WGS) entry which is preliminary data.</text>
</comment>
<dbReference type="SMART" id="SM00422">
    <property type="entry name" value="HTH_MERR"/>
    <property type="match status" value="1"/>
</dbReference>
<dbReference type="Pfam" id="PF13411">
    <property type="entry name" value="MerR_1"/>
    <property type="match status" value="1"/>
</dbReference>
<accession>A0A072NSW2</accession>
<dbReference type="PROSITE" id="PS50937">
    <property type="entry name" value="HTH_MERR_2"/>
    <property type="match status" value="1"/>
</dbReference>